<evidence type="ECO:0000256" key="1">
    <source>
        <dbReference type="SAM" id="MobiDB-lite"/>
    </source>
</evidence>
<reference evidence="2" key="1">
    <citation type="journal article" date="2020" name="Nature">
        <title>Giant virus diversity and host interactions through global metagenomics.</title>
        <authorList>
            <person name="Schulz F."/>
            <person name="Roux S."/>
            <person name="Paez-Espino D."/>
            <person name="Jungbluth S."/>
            <person name="Walsh D.A."/>
            <person name="Denef V.J."/>
            <person name="McMahon K.D."/>
            <person name="Konstantinidis K.T."/>
            <person name="Eloe-Fadrosh E.A."/>
            <person name="Kyrpides N.C."/>
            <person name="Woyke T."/>
        </authorList>
    </citation>
    <scope>NUCLEOTIDE SEQUENCE</scope>
    <source>
        <strain evidence="2">GVMAG-M-3300023179-90</strain>
    </source>
</reference>
<proteinExistence type="predicted"/>
<sequence>MEEVNINDLVPDTDYYIQYEGADQDDYITNGNFTNVRKLGTFKSLRNVPGIGNAAHFINIRDVNTGKPGNEYPFPQGKMLLSSPPFYFYKVPSQVILQKIMDERANSDVAEYSKGILGGKKSRKNKKSKKSRKSRKNKKLKK</sequence>
<evidence type="ECO:0000313" key="2">
    <source>
        <dbReference type="EMBL" id="QHT77695.1"/>
    </source>
</evidence>
<protein>
    <submittedName>
        <fullName evidence="2">Uncharacterized protein</fullName>
    </submittedName>
</protein>
<feature type="compositionally biased region" description="Basic residues" evidence="1">
    <location>
        <begin position="120"/>
        <end position="142"/>
    </location>
</feature>
<feature type="region of interest" description="Disordered" evidence="1">
    <location>
        <begin position="112"/>
        <end position="142"/>
    </location>
</feature>
<dbReference type="AlphaFoldDB" id="A0A6C0HC35"/>
<dbReference type="EMBL" id="MN739920">
    <property type="protein sequence ID" value="QHT77695.1"/>
    <property type="molecule type" value="Genomic_DNA"/>
</dbReference>
<accession>A0A6C0HC35</accession>
<organism evidence="2">
    <name type="scientific">viral metagenome</name>
    <dbReference type="NCBI Taxonomy" id="1070528"/>
    <lineage>
        <taxon>unclassified sequences</taxon>
        <taxon>metagenomes</taxon>
        <taxon>organismal metagenomes</taxon>
    </lineage>
</organism>
<name>A0A6C0HC35_9ZZZZ</name>